<feature type="compositionally biased region" description="Low complexity" evidence="1">
    <location>
        <begin position="142"/>
        <end position="156"/>
    </location>
</feature>
<dbReference type="AlphaFoldDB" id="A0A165NQR5"/>
<feature type="compositionally biased region" description="Polar residues" evidence="1">
    <location>
        <begin position="162"/>
        <end position="180"/>
    </location>
</feature>
<sequence>MADPRRRVPWSTVYEPKYHPTSCSRLLYKPQSLTGQQATCASQAHHSQTRSSDPEGVRRAPSTGPTQAMWAGPARTGSHRGRDRNCCKQSRTLSLLKVRWRLRSRHLSQPSRHRYLSALFLGCLIDPALVSLSHNGSHRNMGYSTSTSSPSAAGPSLVETAHTPTSLNPAQLQYPATATSPPAKRGRGRPKGTKNGPNTKNVGRPRKDGKPPQRRIHPHQGAGPSDRHNEGNAHSIVPPNPSELRGLRWQHTNPETYSASLAAVSCSTTAPPAPEEGNDDLPPRAGQVPTLHPRTKSGSASCPTILSQISRTPNPPSSPSQIETSTYRWVSMPTRASGFTIPPYPRHESQYYLVPLRGHPDNGEAASSSSEVRQKSTKARSCVWGGGVL</sequence>
<organism evidence="2 3">
    <name type="scientific">Neolentinus lepideus HHB14362 ss-1</name>
    <dbReference type="NCBI Taxonomy" id="1314782"/>
    <lineage>
        <taxon>Eukaryota</taxon>
        <taxon>Fungi</taxon>
        <taxon>Dikarya</taxon>
        <taxon>Basidiomycota</taxon>
        <taxon>Agaricomycotina</taxon>
        <taxon>Agaricomycetes</taxon>
        <taxon>Gloeophyllales</taxon>
        <taxon>Gloeophyllaceae</taxon>
        <taxon>Neolentinus</taxon>
    </lineage>
</organism>
<feature type="region of interest" description="Disordered" evidence="1">
    <location>
        <begin position="37"/>
        <end position="86"/>
    </location>
</feature>
<dbReference type="OrthoDB" id="3038406at2759"/>
<proteinExistence type="predicted"/>
<dbReference type="EMBL" id="KV425628">
    <property type="protein sequence ID" value="KZT19972.1"/>
    <property type="molecule type" value="Genomic_DNA"/>
</dbReference>
<feature type="region of interest" description="Disordered" evidence="1">
    <location>
        <begin position="141"/>
        <end position="247"/>
    </location>
</feature>
<dbReference type="InParanoid" id="A0A165NQR5"/>
<protein>
    <submittedName>
        <fullName evidence="2">Uncharacterized protein</fullName>
    </submittedName>
</protein>
<keyword evidence="3" id="KW-1185">Reference proteome</keyword>
<evidence type="ECO:0000313" key="3">
    <source>
        <dbReference type="Proteomes" id="UP000076761"/>
    </source>
</evidence>
<accession>A0A165NQR5</accession>
<feature type="region of interest" description="Disordered" evidence="1">
    <location>
        <begin position="265"/>
        <end position="302"/>
    </location>
</feature>
<evidence type="ECO:0000256" key="1">
    <source>
        <dbReference type="SAM" id="MobiDB-lite"/>
    </source>
</evidence>
<evidence type="ECO:0000313" key="2">
    <source>
        <dbReference type="EMBL" id="KZT19972.1"/>
    </source>
</evidence>
<reference evidence="2 3" key="1">
    <citation type="journal article" date="2016" name="Mol. Biol. Evol.">
        <title>Comparative Genomics of Early-Diverging Mushroom-Forming Fungi Provides Insights into the Origins of Lignocellulose Decay Capabilities.</title>
        <authorList>
            <person name="Nagy L.G."/>
            <person name="Riley R."/>
            <person name="Tritt A."/>
            <person name="Adam C."/>
            <person name="Daum C."/>
            <person name="Floudas D."/>
            <person name="Sun H."/>
            <person name="Yadav J.S."/>
            <person name="Pangilinan J."/>
            <person name="Larsson K.H."/>
            <person name="Matsuura K."/>
            <person name="Barry K."/>
            <person name="Labutti K."/>
            <person name="Kuo R."/>
            <person name="Ohm R.A."/>
            <person name="Bhattacharya S.S."/>
            <person name="Shirouzu T."/>
            <person name="Yoshinaga Y."/>
            <person name="Martin F.M."/>
            <person name="Grigoriev I.V."/>
            <person name="Hibbett D.S."/>
        </authorList>
    </citation>
    <scope>NUCLEOTIDE SEQUENCE [LARGE SCALE GENOMIC DNA]</scope>
    <source>
        <strain evidence="2 3">HHB14362 ss-1</strain>
    </source>
</reference>
<dbReference type="Proteomes" id="UP000076761">
    <property type="component" value="Unassembled WGS sequence"/>
</dbReference>
<name>A0A165NQR5_9AGAM</name>
<feature type="compositionally biased region" description="Polar residues" evidence="1">
    <location>
        <begin position="37"/>
        <end position="51"/>
    </location>
</feature>
<feature type="region of interest" description="Disordered" evidence="1">
    <location>
        <begin position="359"/>
        <end position="389"/>
    </location>
</feature>
<gene>
    <name evidence="2" type="ORF">NEOLEDRAFT_896065</name>
</gene>